<evidence type="ECO:0000259" key="10">
    <source>
        <dbReference type="Pfam" id="PF04290"/>
    </source>
</evidence>
<organism evidence="11 12">
    <name type="scientific">Candidatus Segetimicrobium genomatis</name>
    <dbReference type="NCBI Taxonomy" id="2569760"/>
    <lineage>
        <taxon>Bacteria</taxon>
        <taxon>Bacillati</taxon>
        <taxon>Candidatus Sysuimicrobiota</taxon>
        <taxon>Candidatus Sysuimicrobiia</taxon>
        <taxon>Candidatus Sysuimicrobiales</taxon>
        <taxon>Candidatus Segetimicrobiaceae</taxon>
        <taxon>Candidatus Segetimicrobium</taxon>
    </lineage>
</organism>
<feature type="transmembrane region" description="Helical" evidence="9">
    <location>
        <begin position="94"/>
        <end position="115"/>
    </location>
</feature>
<reference evidence="11 12" key="1">
    <citation type="journal article" date="2019" name="Nat. Microbiol.">
        <title>Mediterranean grassland soil C-N compound turnover is dependent on rainfall and depth, and is mediated by genomically divergent microorganisms.</title>
        <authorList>
            <person name="Diamond S."/>
            <person name="Andeer P.F."/>
            <person name="Li Z."/>
            <person name="Crits-Christoph A."/>
            <person name="Burstein D."/>
            <person name="Anantharaman K."/>
            <person name="Lane K.R."/>
            <person name="Thomas B.C."/>
            <person name="Pan C."/>
            <person name="Northen T.R."/>
            <person name="Banfield J.F."/>
        </authorList>
    </citation>
    <scope>NUCLEOTIDE SEQUENCE [LARGE SCALE GENOMIC DNA]</scope>
    <source>
        <strain evidence="11">NP_2</strain>
    </source>
</reference>
<gene>
    <name evidence="11" type="ORF">E6G99_12950</name>
</gene>
<evidence type="ECO:0000256" key="1">
    <source>
        <dbReference type="ARBA" id="ARBA00004429"/>
    </source>
</evidence>
<keyword evidence="4" id="KW-0997">Cell inner membrane</keyword>
<dbReference type="Proteomes" id="UP000318661">
    <property type="component" value="Unassembled WGS sequence"/>
</dbReference>
<protein>
    <submittedName>
        <fullName evidence="11">TRAP transporter small permease</fullName>
    </submittedName>
</protein>
<keyword evidence="3" id="KW-1003">Cell membrane</keyword>
<evidence type="ECO:0000256" key="5">
    <source>
        <dbReference type="ARBA" id="ARBA00022692"/>
    </source>
</evidence>
<dbReference type="InterPro" id="IPR007387">
    <property type="entry name" value="TRAP_DctQ"/>
</dbReference>
<dbReference type="GO" id="GO:0015740">
    <property type="term" value="P:C4-dicarboxylate transport"/>
    <property type="evidence" value="ECO:0007669"/>
    <property type="project" value="TreeGrafter"/>
</dbReference>
<proteinExistence type="inferred from homology"/>
<feature type="transmembrane region" description="Helical" evidence="9">
    <location>
        <begin position="20"/>
        <end position="43"/>
    </location>
</feature>
<keyword evidence="6 9" id="KW-1133">Transmembrane helix</keyword>
<dbReference type="GO" id="GO:0022857">
    <property type="term" value="F:transmembrane transporter activity"/>
    <property type="evidence" value="ECO:0007669"/>
    <property type="project" value="TreeGrafter"/>
</dbReference>
<dbReference type="Pfam" id="PF04290">
    <property type="entry name" value="DctQ"/>
    <property type="match status" value="1"/>
</dbReference>
<evidence type="ECO:0000256" key="7">
    <source>
        <dbReference type="ARBA" id="ARBA00023136"/>
    </source>
</evidence>
<keyword evidence="2" id="KW-0813">Transport</keyword>
<evidence type="ECO:0000256" key="6">
    <source>
        <dbReference type="ARBA" id="ARBA00022989"/>
    </source>
</evidence>
<keyword evidence="5 9" id="KW-0812">Transmembrane</keyword>
<feature type="transmembrane region" description="Helical" evidence="9">
    <location>
        <begin position="135"/>
        <end position="153"/>
    </location>
</feature>
<feature type="transmembrane region" description="Helical" evidence="9">
    <location>
        <begin position="55"/>
        <end position="73"/>
    </location>
</feature>
<keyword evidence="7 9" id="KW-0472">Membrane</keyword>
<evidence type="ECO:0000256" key="4">
    <source>
        <dbReference type="ARBA" id="ARBA00022519"/>
    </source>
</evidence>
<feature type="domain" description="Tripartite ATP-independent periplasmic transporters DctQ component" evidence="10">
    <location>
        <begin position="31"/>
        <end position="161"/>
    </location>
</feature>
<sequence>MSGARTAWLSRVSEWLVRALEAYTAVLMLMLAVIVLLGVWFRYVVQRALPWYDEFAEFLLVWLTFYGSALAAHRGAHIGFETLTDSLPPAARRAAAIFAEGVVLFVLIALWKYGWTLAQVASFDTALSIRAVRLSWIYSAIPLSAGLMVLIELRRLAALVRR</sequence>
<evidence type="ECO:0000256" key="2">
    <source>
        <dbReference type="ARBA" id="ARBA00022448"/>
    </source>
</evidence>
<name>A0A537KXT3_9BACT</name>
<comment type="subcellular location">
    <subcellularLocation>
        <location evidence="1">Cell inner membrane</location>
        <topology evidence="1">Multi-pass membrane protein</topology>
    </subcellularLocation>
</comment>
<evidence type="ECO:0000313" key="11">
    <source>
        <dbReference type="EMBL" id="TMJ00541.1"/>
    </source>
</evidence>
<accession>A0A537KXT3</accession>
<evidence type="ECO:0000313" key="12">
    <source>
        <dbReference type="Proteomes" id="UP000318661"/>
    </source>
</evidence>
<dbReference type="AlphaFoldDB" id="A0A537KXT3"/>
<comment type="caution">
    <text evidence="11">The sequence shown here is derived from an EMBL/GenBank/DDBJ whole genome shotgun (WGS) entry which is preliminary data.</text>
</comment>
<dbReference type="GO" id="GO:0005886">
    <property type="term" value="C:plasma membrane"/>
    <property type="evidence" value="ECO:0007669"/>
    <property type="project" value="UniProtKB-SubCell"/>
</dbReference>
<dbReference type="InterPro" id="IPR055348">
    <property type="entry name" value="DctQ"/>
</dbReference>
<comment type="similarity">
    <text evidence="8">Belongs to the TRAP transporter small permease family.</text>
</comment>
<evidence type="ECO:0000256" key="8">
    <source>
        <dbReference type="ARBA" id="ARBA00038436"/>
    </source>
</evidence>
<dbReference type="EMBL" id="VBAJ01000342">
    <property type="protein sequence ID" value="TMJ00541.1"/>
    <property type="molecule type" value="Genomic_DNA"/>
</dbReference>
<dbReference type="PANTHER" id="PTHR35011">
    <property type="entry name" value="2,3-DIKETO-L-GULONATE TRAP TRANSPORTER SMALL PERMEASE PROTEIN YIAM"/>
    <property type="match status" value="1"/>
</dbReference>
<dbReference type="PANTHER" id="PTHR35011:SF2">
    <property type="entry name" value="2,3-DIKETO-L-GULONATE TRAP TRANSPORTER SMALL PERMEASE PROTEIN YIAM"/>
    <property type="match status" value="1"/>
</dbReference>
<evidence type="ECO:0000256" key="9">
    <source>
        <dbReference type="SAM" id="Phobius"/>
    </source>
</evidence>
<evidence type="ECO:0000256" key="3">
    <source>
        <dbReference type="ARBA" id="ARBA00022475"/>
    </source>
</evidence>